<evidence type="ECO:0000256" key="1">
    <source>
        <dbReference type="SAM" id="Coils"/>
    </source>
</evidence>
<feature type="compositionally biased region" description="Low complexity" evidence="2">
    <location>
        <begin position="14"/>
        <end position="26"/>
    </location>
</feature>
<keyword evidence="4" id="KW-1185">Reference proteome</keyword>
<dbReference type="EMBL" id="JAPDDS010000008">
    <property type="protein sequence ID" value="MCW1886017.1"/>
    <property type="molecule type" value="Genomic_DNA"/>
</dbReference>
<proteinExistence type="predicted"/>
<name>A0ABT3FR07_9BACT</name>
<feature type="coiled-coil region" evidence="1">
    <location>
        <begin position="37"/>
        <end position="71"/>
    </location>
</feature>
<accession>A0ABT3FR07</accession>
<dbReference type="RefSeq" id="WP_264501974.1">
    <property type="nucleotide sequence ID" value="NZ_JAPDDS010000008.1"/>
</dbReference>
<dbReference type="Gene3D" id="1.20.120.20">
    <property type="entry name" value="Apolipoprotein"/>
    <property type="match status" value="1"/>
</dbReference>
<evidence type="ECO:0008006" key="5">
    <source>
        <dbReference type="Google" id="ProtNLM"/>
    </source>
</evidence>
<keyword evidence="1" id="KW-0175">Coiled coil</keyword>
<dbReference type="Proteomes" id="UP001207930">
    <property type="component" value="Unassembled WGS sequence"/>
</dbReference>
<evidence type="ECO:0000256" key="2">
    <source>
        <dbReference type="SAM" id="MobiDB-lite"/>
    </source>
</evidence>
<comment type="caution">
    <text evidence="3">The sequence shown here is derived from an EMBL/GenBank/DDBJ whole genome shotgun (WGS) entry which is preliminary data.</text>
</comment>
<organism evidence="3 4">
    <name type="scientific">Luteolibacter flavescens</name>
    <dbReference type="NCBI Taxonomy" id="1859460"/>
    <lineage>
        <taxon>Bacteria</taxon>
        <taxon>Pseudomonadati</taxon>
        <taxon>Verrucomicrobiota</taxon>
        <taxon>Verrucomicrobiia</taxon>
        <taxon>Verrucomicrobiales</taxon>
        <taxon>Verrucomicrobiaceae</taxon>
        <taxon>Luteolibacter</taxon>
    </lineage>
</organism>
<evidence type="ECO:0000313" key="3">
    <source>
        <dbReference type="EMBL" id="MCW1886017.1"/>
    </source>
</evidence>
<reference evidence="3 4" key="1">
    <citation type="submission" date="2022-10" db="EMBL/GenBank/DDBJ databases">
        <title>Luteolibacter flavescens strain MCCC 1K03193, whole genome shotgun sequencing project.</title>
        <authorList>
            <person name="Zhao G."/>
            <person name="Shen L."/>
        </authorList>
    </citation>
    <scope>NUCLEOTIDE SEQUENCE [LARGE SCALE GENOMIC DNA]</scope>
    <source>
        <strain evidence="3 4">MCCC 1K03193</strain>
    </source>
</reference>
<evidence type="ECO:0000313" key="4">
    <source>
        <dbReference type="Proteomes" id="UP001207930"/>
    </source>
</evidence>
<sequence>MADKNDPFDPALEPAAGPGPSPTTASDAAREFVGYTAEKAKELKDNAVESVQHLRDAAAEATSDLRQAARKGADDLKAAAGNLAEEARSIAAREWEESREKAKHLFITTEDYIRANPTRAVLGAVGIGFLLGLLSRR</sequence>
<feature type="region of interest" description="Disordered" evidence="2">
    <location>
        <begin position="1"/>
        <end position="30"/>
    </location>
</feature>
<dbReference type="PANTHER" id="PTHR35893:SF3">
    <property type="entry name" value="INNER MEMBRANE PROTEIN"/>
    <property type="match status" value="1"/>
</dbReference>
<gene>
    <name evidence="3" type="ORF">OKA04_14865</name>
</gene>
<protein>
    <recommendedName>
        <fullName evidence="5">DUF883 domain-containing protein</fullName>
    </recommendedName>
</protein>
<dbReference type="SUPFAM" id="SSF58113">
    <property type="entry name" value="Apolipoprotein A-I"/>
    <property type="match status" value="1"/>
</dbReference>
<dbReference type="PANTHER" id="PTHR35893">
    <property type="entry name" value="INNER MEMBRANE PROTEIN-RELATED"/>
    <property type="match status" value="1"/>
</dbReference>
<dbReference type="InterPro" id="IPR010279">
    <property type="entry name" value="YqjD/ElaB"/>
</dbReference>